<organism evidence="1 2">
    <name type="scientific">Parabacteroides goldsteinii dnLKV18</name>
    <dbReference type="NCBI Taxonomy" id="1235789"/>
    <lineage>
        <taxon>Bacteria</taxon>
        <taxon>Pseudomonadati</taxon>
        <taxon>Bacteroidota</taxon>
        <taxon>Bacteroidia</taxon>
        <taxon>Bacteroidales</taxon>
        <taxon>Tannerellaceae</taxon>
        <taxon>Parabacteroides</taxon>
    </lineage>
</organism>
<keyword evidence="2" id="KW-1185">Reference proteome</keyword>
<name>S0GLM7_9BACT</name>
<dbReference type="EMBL" id="ASSQ01000001">
    <property type="protein sequence ID" value="EOS19579.1"/>
    <property type="molecule type" value="Genomic_DNA"/>
</dbReference>
<dbReference type="PROSITE" id="PS51257">
    <property type="entry name" value="PROKAR_LIPOPROTEIN"/>
    <property type="match status" value="1"/>
</dbReference>
<protein>
    <recommendedName>
        <fullName evidence="3">Lipoprotein</fullName>
    </recommendedName>
</protein>
<sequence>MKKILLLFMAFLFSCNVDRNFDNELVSDHFFLIDPQTDSDHKKHPLFEGESLDSCCFVQLETTSESLLGMVKKNRNR</sequence>
<proteinExistence type="predicted"/>
<dbReference type="AlphaFoldDB" id="S0GLM7"/>
<evidence type="ECO:0000313" key="2">
    <source>
        <dbReference type="Proteomes" id="UP000014140"/>
    </source>
</evidence>
<comment type="caution">
    <text evidence="1">The sequence shown here is derived from an EMBL/GenBank/DDBJ whole genome shotgun (WGS) entry which is preliminary data.</text>
</comment>
<gene>
    <name evidence="1" type="ORF">C803_00258</name>
</gene>
<dbReference type="HOGENOM" id="CLU_2634834_0_0_10"/>
<dbReference type="Proteomes" id="UP000014140">
    <property type="component" value="Unassembled WGS sequence"/>
</dbReference>
<reference evidence="1 2" key="1">
    <citation type="submission" date="2013-04" db="EMBL/GenBank/DDBJ databases">
        <title>The Genome Sequence of Parabacteroides goldsteinii dnLKV18.</title>
        <authorList>
            <consortium name="The Broad Institute Genomics Platform"/>
            <consortium name="The Broad Institute Genome Sequencing Center for Infectious Disease"/>
            <person name="Earl A."/>
            <person name="Xavier R."/>
            <person name="Kuhn K."/>
            <person name="Stappenbeck T."/>
            <person name="Walker B."/>
            <person name="Young S."/>
            <person name="Zeng Q."/>
            <person name="Gargeya S."/>
            <person name="Fitzgerald M."/>
            <person name="Haas B."/>
            <person name="Abouelleil A."/>
            <person name="Allen A.W."/>
            <person name="Alvarado L."/>
            <person name="Arachchi H.M."/>
            <person name="Berlin A.M."/>
            <person name="Chapman S.B."/>
            <person name="Gainer-Dewar J."/>
            <person name="Goldberg J."/>
            <person name="Griggs A."/>
            <person name="Gujja S."/>
            <person name="Hansen M."/>
            <person name="Howarth C."/>
            <person name="Imamovic A."/>
            <person name="Ireland A."/>
            <person name="Larimer J."/>
            <person name="McCowan C."/>
            <person name="Murphy C."/>
            <person name="Pearson M."/>
            <person name="Poon T.W."/>
            <person name="Priest M."/>
            <person name="Roberts A."/>
            <person name="Saif S."/>
            <person name="Shea T."/>
            <person name="Sisk P."/>
            <person name="Sykes S."/>
            <person name="Wortman J."/>
            <person name="Nusbaum C."/>
            <person name="Birren B."/>
        </authorList>
    </citation>
    <scope>NUCLEOTIDE SEQUENCE [LARGE SCALE GENOMIC DNA]</scope>
    <source>
        <strain evidence="2">dnLKV18</strain>
    </source>
</reference>
<evidence type="ECO:0000313" key="1">
    <source>
        <dbReference type="EMBL" id="EOS19579.1"/>
    </source>
</evidence>
<accession>S0GLM7</accession>
<evidence type="ECO:0008006" key="3">
    <source>
        <dbReference type="Google" id="ProtNLM"/>
    </source>
</evidence>